<protein>
    <submittedName>
        <fullName evidence="1">Uncharacterized protein</fullName>
    </submittedName>
</protein>
<dbReference type="PROSITE" id="PS51257">
    <property type="entry name" value="PROKAR_LIPOPROTEIN"/>
    <property type="match status" value="1"/>
</dbReference>
<name>A0A151MT40_ALLMI</name>
<organism evidence="1 2">
    <name type="scientific">Alligator mississippiensis</name>
    <name type="common">American alligator</name>
    <dbReference type="NCBI Taxonomy" id="8496"/>
    <lineage>
        <taxon>Eukaryota</taxon>
        <taxon>Metazoa</taxon>
        <taxon>Chordata</taxon>
        <taxon>Craniata</taxon>
        <taxon>Vertebrata</taxon>
        <taxon>Euteleostomi</taxon>
        <taxon>Archelosauria</taxon>
        <taxon>Archosauria</taxon>
        <taxon>Crocodylia</taxon>
        <taxon>Alligatoridae</taxon>
        <taxon>Alligatorinae</taxon>
        <taxon>Alligator</taxon>
    </lineage>
</organism>
<reference evidence="1 2" key="1">
    <citation type="journal article" date="2012" name="Genome Biol.">
        <title>Sequencing three crocodilian genomes to illuminate the evolution of archosaurs and amniotes.</title>
        <authorList>
            <person name="St John J.A."/>
            <person name="Braun E.L."/>
            <person name="Isberg S.R."/>
            <person name="Miles L.G."/>
            <person name="Chong A.Y."/>
            <person name="Gongora J."/>
            <person name="Dalzell P."/>
            <person name="Moran C."/>
            <person name="Bed'hom B."/>
            <person name="Abzhanov A."/>
            <person name="Burgess S.C."/>
            <person name="Cooksey A.M."/>
            <person name="Castoe T.A."/>
            <person name="Crawford N.G."/>
            <person name="Densmore L.D."/>
            <person name="Drew J.C."/>
            <person name="Edwards S.V."/>
            <person name="Faircloth B.C."/>
            <person name="Fujita M.K."/>
            <person name="Greenwold M.J."/>
            <person name="Hoffmann F.G."/>
            <person name="Howard J.M."/>
            <person name="Iguchi T."/>
            <person name="Janes D.E."/>
            <person name="Khan S.Y."/>
            <person name="Kohno S."/>
            <person name="de Koning A.J."/>
            <person name="Lance S.L."/>
            <person name="McCarthy F.M."/>
            <person name="McCormack J.E."/>
            <person name="Merchant M.E."/>
            <person name="Peterson D.G."/>
            <person name="Pollock D.D."/>
            <person name="Pourmand N."/>
            <person name="Raney B.J."/>
            <person name="Roessler K.A."/>
            <person name="Sanford J.R."/>
            <person name="Sawyer R.H."/>
            <person name="Schmidt C.J."/>
            <person name="Triplett E.W."/>
            <person name="Tuberville T.D."/>
            <person name="Venegas-Anaya M."/>
            <person name="Howard J.T."/>
            <person name="Jarvis E.D."/>
            <person name="Guillette L.J.Jr."/>
            <person name="Glenn T.C."/>
            <person name="Green R.E."/>
            <person name="Ray D.A."/>
        </authorList>
    </citation>
    <scope>NUCLEOTIDE SEQUENCE [LARGE SCALE GENOMIC DNA]</scope>
    <source>
        <strain evidence="1">KSC_2009_1</strain>
    </source>
</reference>
<evidence type="ECO:0000313" key="1">
    <source>
        <dbReference type="EMBL" id="KYO27676.1"/>
    </source>
</evidence>
<dbReference type="AlphaFoldDB" id="A0A151MT40"/>
<sequence length="66" mass="7433">MCCPLRQHCTVVLPSSLSCFPRFFSRKISSGFDCTGKSSPVRTQLGKVRLTTQDIKLFLARVSRCH</sequence>
<keyword evidence="2" id="KW-1185">Reference proteome</keyword>
<proteinExistence type="predicted"/>
<evidence type="ECO:0000313" key="2">
    <source>
        <dbReference type="Proteomes" id="UP000050525"/>
    </source>
</evidence>
<dbReference type="Proteomes" id="UP000050525">
    <property type="component" value="Unassembled WGS sequence"/>
</dbReference>
<accession>A0A151MT40</accession>
<gene>
    <name evidence="1" type="ORF">Y1Q_0005237</name>
</gene>
<dbReference type="EMBL" id="AKHW03005127">
    <property type="protein sequence ID" value="KYO27676.1"/>
    <property type="molecule type" value="Genomic_DNA"/>
</dbReference>
<comment type="caution">
    <text evidence="1">The sequence shown here is derived from an EMBL/GenBank/DDBJ whole genome shotgun (WGS) entry which is preliminary data.</text>
</comment>